<protein>
    <submittedName>
        <fullName evidence="1">Uncharacterized protein</fullName>
    </submittedName>
</protein>
<reference evidence="1" key="1">
    <citation type="journal article" date="2021" name="New Phytol.">
        <title>Evolutionary innovations through gain and loss of genes in the ectomycorrhizal Boletales.</title>
        <authorList>
            <person name="Wu G."/>
            <person name="Miyauchi S."/>
            <person name="Morin E."/>
            <person name="Kuo A."/>
            <person name="Drula E."/>
            <person name="Varga T."/>
            <person name="Kohler A."/>
            <person name="Feng B."/>
            <person name="Cao Y."/>
            <person name="Lipzen A."/>
            <person name="Daum C."/>
            <person name="Hundley H."/>
            <person name="Pangilinan J."/>
            <person name="Johnson J."/>
            <person name="Barry K."/>
            <person name="LaButti K."/>
            <person name="Ng V."/>
            <person name="Ahrendt S."/>
            <person name="Min B."/>
            <person name="Choi I.G."/>
            <person name="Park H."/>
            <person name="Plett J.M."/>
            <person name="Magnuson J."/>
            <person name="Spatafora J.W."/>
            <person name="Nagy L.G."/>
            <person name="Henrissat B."/>
            <person name="Grigoriev I.V."/>
            <person name="Yang Z.L."/>
            <person name="Xu J."/>
            <person name="Martin F.M."/>
        </authorList>
    </citation>
    <scope>NUCLEOTIDE SEQUENCE</scope>
    <source>
        <strain evidence="1">KUC20120723A-06</strain>
    </source>
</reference>
<evidence type="ECO:0000313" key="2">
    <source>
        <dbReference type="Proteomes" id="UP000790709"/>
    </source>
</evidence>
<organism evidence="1 2">
    <name type="scientific">Leucogyrophana mollusca</name>
    <dbReference type="NCBI Taxonomy" id="85980"/>
    <lineage>
        <taxon>Eukaryota</taxon>
        <taxon>Fungi</taxon>
        <taxon>Dikarya</taxon>
        <taxon>Basidiomycota</taxon>
        <taxon>Agaricomycotina</taxon>
        <taxon>Agaricomycetes</taxon>
        <taxon>Agaricomycetidae</taxon>
        <taxon>Boletales</taxon>
        <taxon>Boletales incertae sedis</taxon>
        <taxon>Leucogyrophana</taxon>
    </lineage>
</organism>
<dbReference type="EMBL" id="MU266346">
    <property type="protein sequence ID" value="KAH7929006.1"/>
    <property type="molecule type" value="Genomic_DNA"/>
</dbReference>
<name>A0ACB8BTZ0_9AGAM</name>
<gene>
    <name evidence="1" type="ORF">BV22DRAFT_1192374</name>
</gene>
<dbReference type="Proteomes" id="UP000790709">
    <property type="component" value="Unassembled WGS sequence"/>
</dbReference>
<accession>A0ACB8BTZ0</accession>
<proteinExistence type="predicted"/>
<evidence type="ECO:0000313" key="1">
    <source>
        <dbReference type="EMBL" id="KAH7929006.1"/>
    </source>
</evidence>
<sequence>MRTIIVRGALPLLTLLPSTDPDPSVTSGLPLERPLNRGALLEIAPDREALLMGCGSAEDIRMALRIRVAPGSADAHWLFHTQPDKDAKTRDVSLRTSKLVRSVTNIHEDVLTVSKVVVDVNEEEDLPPTPPPKDARHRPGSDRSKRRRITEDLSMEVDTEPPSPARNGHPQSRRKARVRRSISASALPSPRRTRGPSRWADAPPIPNVENGFLTNGHNWGSLRLSTPERLVSPRPTSLPTHILVLFTESETCHAKLSLPINDLLFALHVPNLSNVGELPHKLPNELPRVLMRVSRLEGWRELVIWMHTRNQARLMRSVLPEWVRDLVHPLSLVILATSGEGESVDGSAKRKLKPKKSLMTLAGRGVLRKNTATATLTIPGATVATQATLDSIAQEIAEMDTARGHGGGDDSQTLVAAMMKLNILRENLTEIGFYGRDLWVEIGVYWEVLVRAVNWQAKMGTGHCGGGLM</sequence>
<keyword evidence="2" id="KW-1185">Reference proteome</keyword>
<comment type="caution">
    <text evidence="1">The sequence shown here is derived from an EMBL/GenBank/DDBJ whole genome shotgun (WGS) entry which is preliminary data.</text>
</comment>